<dbReference type="InterPro" id="IPR009057">
    <property type="entry name" value="Homeodomain-like_sf"/>
</dbReference>
<keyword evidence="2" id="KW-0805">Transcription regulation</keyword>
<evidence type="ECO:0000256" key="6">
    <source>
        <dbReference type="PROSITE-ProRule" id="PRU00169"/>
    </source>
</evidence>
<gene>
    <name evidence="9" type="ORF">CTER_4896</name>
</gene>
<dbReference type="PROSITE" id="PS50110">
    <property type="entry name" value="RESPONSE_REGULATORY"/>
    <property type="match status" value="1"/>
</dbReference>
<dbReference type="SMART" id="SM00342">
    <property type="entry name" value="HTH_ARAC"/>
    <property type="match status" value="1"/>
</dbReference>
<keyword evidence="6" id="KW-0597">Phosphoprotein</keyword>
<sequence length="264" mass="30472">MLNIVIVDDEQIVLDGMKTVLKSAGRDWQVAGTAVNGVQGLEVIRSSRPDVVITDIKMPDMDGLEMSRLVKEEFPDTVIFVFSGYAEFNLAQKAIDLGVYNYLLKPMKYMEIYAALEKAEEFVVERRRARLEQEEQVKRLKSSIPLLKEQDAGQKQKHRTKIIGEVLNYIEENYSKNISLKEASEKVYLNINYLSEIFKAELGENFTEYLKKYRVKKAIELLKRMDLKIYQIAEMVGYSDSKHFSQVFKEITGVSPKDYNISSR</sequence>
<protein>
    <recommendedName>
        <fullName evidence="1">Stage 0 sporulation protein A homolog</fullName>
    </recommendedName>
</protein>
<evidence type="ECO:0000256" key="3">
    <source>
        <dbReference type="ARBA" id="ARBA00023125"/>
    </source>
</evidence>
<dbReference type="Gene3D" id="3.40.50.2300">
    <property type="match status" value="1"/>
</dbReference>
<dbReference type="Proteomes" id="UP000014155">
    <property type="component" value="Unassembled WGS sequence"/>
</dbReference>
<dbReference type="EMBL" id="AORV01000065">
    <property type="protein sequence ID" value="EMS69697.1"/>
    <property type="molecule type" value="Genomic_DNA"/>
</dbReference>
<comment type="function">
    <text evidence="5">May play the central regulatory role in sporulation. It may be an element of the effector pathway responsible for the activation of sporulation genes in response to nutritional stress. Spo0A may act in concert with spo0H (a sigma factor) to control the expression of some genes that are critical to the sporulation process.</text>
</comment>
<evidence type="ECO:0000259" key="7">
    <source>
        <dbReference type="PROSITE" id="PS01124"/>
    </source>
</evidence>
<dbReference type="GO" id="GO:0003700">
    <property type="term" value="F:DNA-binding transcription factor activity"/>
    <property type="evidence" value="ECO:0007669"/>
    <property type="project" value="InterPro"/>
</dbReference>
<dbReference type="PANTHER" id="PTHR43280">
    <property type="entry name" value="ARAC-FAMILY TRANSCRIPTIONAL REGULATOR"/>
    <property type="match status" value="1"/>
</dbReference>
<evidence type="ECO:0000259" key="8">
    <source>
        <dbReference type="PROSITE" id="PS50110"/>
    </source>
</evidence>
<dbReference type="RefSeq" id="WP_004630003.1">
    <property type="nucleotide sequence ID" value="NZ_AORV01000065.1"/>
</dbReference>
<dbReference type="eggNOG" id="COG2207">
    <property type="taxonomic scope" value="Bacteria"/>
</dbReference>
<feature type="domain" description="Response regulatory" evidence="8">
    <location>
        <begin position="3"/>
        <end position="120"/>
    </location>
</feature>
<evidence type="ECO:0000256" key="5">
    <source>
        <dbReference type="ARBA" id="ARBA00024867"/>
    </source>
</evidence>
<dbReference type="InterPro" id="IPR011006">
    <property type="entry name" value="CheY-like_superfamily"/>
</dbReference>
<dbReference type="InterPro" id="IPR018062">
    <property type="entry name" value="HTH_AraC-typ_CS"/>
</dbReference>
<proteinExistence type="predicted"/>
<dbReference type="STRING" id="1195236.CTER_4896"/>
<dbReference type="PROSITE" id="PS00041">
    <property type="entry name" value="HTH_ARAC_FAMILY_1"/>
    <property type="match status" value="1"/>
</dbReference>
<dbReference type="InterPro" id="IPR020449">
    <property type="entry name" value="Tscrpt_reg_AraC-type_HTH"/>
</dbReference>
<dbReference type="PATRIC" id="fig|1195236.3.peg.5088"/>
<dbReference type="Pfam" id="PF00072">
    <property type="entry name" value="Response_reg"/>
    <property type="match status" value="1"/>
</dbReference>
<reference evidence="9 10" key="1">
    <citation type="journal article" date="2013" name="Genome Announc.">
        <title>Draft Genome Sequence of the Cellulolytic, Mesophilic, Anaerobic Bacterium Clostridium termitidis Strain CT1112 (DSM 5398).</title>
        <authorList>
            <person name="Lal S."/>
            <person name="Ramachandran U."/>
            <person name="Zhang X."/>
            <person name="Munir R."/>
            <person name="Sparling R."/>
            <person name="Levin D.B."/>
        </authorList>
    </citation>
    <scope>NUCLEOTIDE SEQUENCE [LARGE SCALE GENOMIC DNA]</scope>
    <source>
        <strain evidence="9 10">CT1112</strain>
    </source>
</reference>
<feature type="modified residue" description="4-aspartylphosphate" evidence="6">
    <location>
        <position position="55"/>
    </location>
</feature>
<dbReference type="SMART" id="SM00448">
    <property type="entry name" value="REC"/>
    <property type="match status" value="1"/>
</dbReference>
<dbReference type="CDD" id="cd17536">
    <property type="entry name" value="REC_YesN-like"/>
    <property type="match status" value="1"/>
</dbReference>
<name>S0FFZ3_RUMCE</name>
<dbReference type="Gene3D" id="1.10.10.60">
    <property type="entry name" value="Homeodomain-like"/>
    <property type="match status" value="2"/>
</dbReference>
<keyword evidence="10" id="KW-1185">Reference proteome</keyword>
<keyword evidence="4" id="KW-0804">Transcription</keyword>
<dbReference type="GO" id="GO:0043565">
    <property type="term" value="F:sequence-specific DNA binding"/>
    <property type="evidence" value="ECO:0007669"/>
    <property type="project" value="InterPro"/>
</dbReference>
<accession>S0FFZ3</accession>
<dbReference type="InterPro" id="IPR001789">
    <property type="entry name" value="Sig_transdc_resp-reg_receiver"/>
</dbReference>
<comment type="caution">
    <text evidence="9">The sequence shown here is derived from an EMBL/GenBank/DDBJ whole genome shotgun (WGS) entry which is preliminary data.</text>
</comment>
<dbReference type="PRINTS" id="PR00032">
    <property type="entry name" value="HTHARAC"/>
</dbReference>
<dbReference type="eggNOG" id="COG4753">
    <property type="taxonomic scope" value="Bacteria"/>
</dbReference>
<organism evidence="9 10">
    <name type="scientific">Ruminiclostridium cellobioparum subsp. termitidis CT1112</name>
    <dbReference type="NCBI Taxonomy" id="1195236"/>
    <lineage>
        <taxon>Bacteria</taxon>
        <taxon>Bacillati</taxon>
        <taxon>Bacillota</taxon>
        <taxon>Clostridia</taxon>
        <taxon>Eubacteriales</taxon>
        <taxon>Oscillospiraceae</taxon>
        <taxon>Ruminiclostridium</taxon>
    </lineage>
</organism>
<dbReference type="AlphaFoldDB" id="S0FFZ3"/>
<keyword evidence="3" id="KW-0238">DNA-binding</keyword>
<dbReference type="PROSITE" id="PS01124">
    <property type="entry name" value="HTH_ARAC_FAMILY_2"/>
    <property type="match status" value="1"/>
</dbReference>
<dbReference type="Pfam" id="PF12833">
    <property type="entry name" value="HTH_18"/>
    <property type="match status" value="1"/>
</dbReference>
<feature type="domain" description="HTH araC/xylS-type" evidence="7">
    <location>
        <begin position="164"/>
        <end position="262"/>
    </location>
</feature>
<dbReference type="SUPFAM" id="SSF46689">
    <property type="entry name" value="Homeodomain-like"/>
    <property type="match status" value="2"/>
</dbReference>
<dbReference type="SUPFAM" id="SSF52172">
    <property type="entry name" value="CheY-like"/>
    <property type="match status" value="1"/>
</dbReference>
<dbReference type="InterPro" id="IPR018060">
    <property type="entry name" value="HTH_AraC"/>
</dbReference>
<dbReference type="PANTHER" id="PTHR43280:SF28">
    <property type="entry name" value="HTH-TYPE TRANSCRIPTIONAL ACTIVATOR RHAS"/>
    <property type="match status" value="1"/>
</dbReference>
<evidence type="ECO:0000256" key="2">
    <source>
        <dbReference type="ARBA" id="ARBA00023015"/>
    </source>
</evidence>
<evidence type="ECO:0000313" key="10">
    <source>
        <dbReference type="Proteomes" id="UP000014155"/>
    </source>
</evidence>
<evidence type="ECO:0000256" key="4">
    <source>
        <dbReference type="ARBA" id="ARBA00023163"/>
    </source>
</evidence>
<evidence type="ECO:0000256" key="1">
    <source>
        <dbReference type="ARBA" id="ARBA00018672"/>
    </source>
</evidence>
<dbReference type="GO" id="GO:0000160">
    <property type="term" value="P:phosphorelay signal transduction system"/>
    <property type="evidence" value="ECO:0007669"/>
    <property type="project" value="InterPro"/>
</dbReference>
<evidence type="ECO:0000313" key="9">
    <source>
        <dbReference type="EMBL" id="EMS69697.1"/>
    </source>
</evidence>